<gene>
    <name evidence="2" type="ORF">GWK47_010415</name>
</gene>
<dbReference type="Proteomes" id="UP000770661">
    <property type="component" value="Unassembled WGS sequence"/>
</dbReference>
<feature type="compositionally biased region" description="Polar residues" evidence="1">
    <location>
        <begin position="194"/>
        <end position="203"/>
    </location>
</feature>
<feature type="compositionally biased region" description="Acidic residues" evidence="1">
    <location>
        <begin position="204"/>
        <end position="216"/>
    </location>
</feature>
<comment type="caution">
    <text evidence="2">The sequence shown here is derived from an EMBL/GenBank/DDBJ whole genome shotgun (WGS) entry which is preliminary data.</text>
</comment>
<accession>A0A8J4XY46</accession>
<keyword evidence="3" id="KW-1185">Reference proteome</keyword>
<feature type="compositionally biased region" description="Basic and acidic residues" evidence="1">
    <location>
        <begin position="178"/>
        <end position="193"/>
    </location>
</feature>
<reference evidence="2" key="1">
    <citation type="submission" date="2020-07" db="EMBL/GenBank/DDBJ databases">
        <title>The High-quality genome of the commercially important snow crab, Chionoecetes opilio.</title>
        <authorList>
            <person name="Jeong J.-H."/>
            <person name="Ryu S."/>
        </authorList>
    </citation>
    <scope>NUCLEOTIDE SEQUENCE</scope>
    <source>
        <strain evidence="2">MADBK_172401_WGS</strain>
        <tissue evidence="2">Digestive gland</tissue>
    </source>
</reference>
<evidence type="ECO:0000256" key="1">
    <source>
        <dbReference type="SAM" id="MobiDB-lite"/>
    </source>
</evidence>
<sequence>MATIMREKAACVIFGAPREMPTNVLPTYADVMKAYIHTRQQLTTKNKYPPFAQVSEKVCVDVELVWKKASLPTVMHGRVIETLRPYNEKYKKILKPYKARKDNSNYKQQLEQFREDANKLFDISKCKCVDFVVSCKCERADKVPLKERKFLEDQRGARKMIIGGIDLMETTKLQNKISRKESESRRDSIHQEQWKQQFNSGSYNEEDKDDDTDNSDEEHTRSKSHCKPDLSTPKSKRQRMTMTVRLPSLTGHLLAEYLVSRYSVTASTTPIYNPALILDTLKDFNCPVWISAYSGIALQI</sequence>
<name>A0A8J4XY46_CHIOP</name>
<feature type="region of interest" description="Disordered" evidence="1">
    <location>
        <begin position="175"/>
        <end position="240"/>
    </location>
</feature>
<proteinExistence type="predicted"/>
<evidence type="ECO:0000313" key="3">
    <source>
        <dbReference type="Proteomes" id="UP000770661"/>
    </source>
</evidence>
<organism evidence="2 3">
    <name type="scientific">Chionoecetes opilio</name>
    <name type="common">Atlantic snow crab</name>
    <name type="synonym">Cancer opilio</name>
    <dbReference type="NCBI Taxonomy" id="41210"/>
    <lineage>
        <taxon>Eukaryota</taxon>
        <taxon>Metazoa</taxon>
        <taxon>Ecdysozoa</taxon>
        <taxon>Arthropoda</taxon>
        <taxon>Crustacea</taxon>
        <taxon>Multicrustacea</taxon>
        <taxon>Malacostraca</taxon>
        <taxon>Eumalacostraca</taxon>
        <taxon>Eucarida</taxon>
        <taxon>Decapoda</taxon>
        <taxon>Pleocyemata</taxon>
        <taxon>Brachyura</taxon>
        <taxon>Eubrachyura</taxon>
        <taxon>Majoidea</taxon>
        <taxon>Majidae</taxon>
        <taxon>Chionoecetes</taxon>
    </lineage>
</organism>
<dbReference type="AlphaFoldDB" id="A0A8J4XY46"/>
<dbReference type="OrthoDB" id="7464755at2759"/>
<protein>
    <submittedName>
        <fullName evidence="2">Uncharacterized protein</fullName>
    </submittedName>
</protein>
<dbReference type="EMBL" id="JACEEZ010019088">
    <property type="protein sequence ID" value="KAG0716113.1"/>
    <property type="molecule type" value="Genomic_DNA"/>
</dbReference>
<evidence type="ECO:0000313" key="2">
    <source>
        <dbReference type="EMBL" id="KAG0716113.1"/>
    </source>
</evidence>